<evidence type="ECO:0000256" key="4">
    <source>
        <dbReference type="ARBA" id="ARBA00022490"/>
    </source>
</evidence>
<accession>H2Z8A6</accession>
<dbReference type="STRING" id="51511.ENSCSAVP00000013818"/>
<dbReference type="PANTHER" id="PTHR14145:SF2">
    <property type="entry name" value="COP9 SIGNALOSOME COMPLEX SUBUNIT 1"/>
    <property type="match status" value="1"/>
</dbReference>
<keyword evidence="5" id="KW-0736">Signalosome</keyword>
<feature type="chain" id="PRO_5003579095" description="PCI domain-containing protein" evidence="7">
    <location>
        <begin position="19"/>
        <end position="473"/>
    </location>
</feature>
<evidence type="ECO:0000256" key="1">
    <source>
        <dbReference type="ARBA" id="ARBA00004123"/>
    </source>
</evidence>
<keyword evidence="6" id="KW-0539">Nucleus</keyword>
<dbReference type="InterPro" id="IPR019585">
    <property type="entry name" value="Rpn7/CSN1"/>
</dbReference>
<evidence type="ECO:0000256" key="3">
    <source>
        <dbReference type="ARBA" id="ARBA00008793"/>
    </source>
</evidence>
<dbReference type="Gene3D" id="1.25.40.570">
    <property type="match status" value="1"/>
</dbReference>
<dbReference type="Proteomes" id="UP000007875">
    <property type="component" value="Unassembled WGS sequence"/>
</dbReference>
<dbReference type="Pfam" id="PF01399">
    <property type="entry name" value="PCI"/>
    <property type="match status" value="1"/>
</dbReference>
<dbReference type="HOGENOM" id="CLU_022348_1_0_1"/>
<evidence type="ECO:0000259" key="8">
    <source>
        <dbReference type="PROSITE" id="PS50250"/>
    </source>
</evidence>
<dbReference type="eggNOG" id="KOG0686">
    <property type="taxonomic scope" value="Eukaryota"/>
</dbReference>
<feature type="domain" description="PCI" evidence="8">
    <location>
        <begin position="260"/>
        <end position="422"/>
    </location>
</feature>
<sequence length="473" mass="53229">MPLSTLGLFNSMSLPSLAVEPMQVDVEPPELNQQEANFTVESPTLDLDAYAAAYSGIMRIERLVFIADHAPTLKIDALRMACAYVKKTINVSYYQEIHEKLVEAISNEGSTHPNQLPTLDQFWIEQTSKHASTLLEKLDMDLKNCKSNSIKESIRRGYDDLGGHYLNMGDLSNALKCYSKARDYCTCPKHIVNMCLNVIKVCVFLGNWSHVFTFVNKAEAIGDFNEKERDHHHMAIITKLNCAAGLAQLATGKYKMAAKSFLQASVDHCDFPELLSPNNVAVYGSLCALATFSREELQSQVISSSSFKQLLELEPTIREIVFAFYKSQYGKCLLLLSSGRENHLLDLYLSPHVDQLCTKIRCRALIQYFSPYKLADMRKMATAFNCTINELEDELMPLILDGQIQARIDSHNKILHAKDTDDRSLTFTRTLSLGKEYLHRTKALILRNAVIRNNISVQVPVSRDGEATSSVTR</sequence>
<comment type="subcellular location">
    <subcellularLocation>
        <location evidence="2">Cytoplasm</location>
    </subcellularLocation>
    <subcellularLocation>
        <location evidence="1">Nucleus</location>
    </subcellularLocation>
</comment>
<dbReference type="Pfam" id="PF10602">
    <property type="entry name" value="RPN7"/>
    <property type="match status" value="1"/>
</dbReference>
<dbReference type="InterPro" id="IPR011990">
    <property type="entry name" value="TPR-like_helical_dom_sf"/>
</dbReference>
<evidence type="ECO:0000313" key="10">
    <source>
        <dbReference type="Proteomes" id="UP000007875"/>
    </source>
</evidence>
<dbReference type="InterPro" id="IPR036390">
    <property type="entry name" value="WH_DNA-bd_sf"/>
</dbReference>
<evidence type="ECO:0000313" key="9">
    <source>
        <dbReference type="Ensembl" id="ENSCSAVP00000013818.1"/>
    </source>
</evidence>
<name>H2Z8A6_CIOSA</name>
<comment type="similarity">
    <text evidence="3">Belongs to the CSN1 family.</text>
</comment>
<keyword evidence="4" id="KW-0963">Cytoplasm</keyword>
<dbReference type="GeneTree" id="ENSGT00510000046608"/>
<protein>
    <recommendedName>
        <fullName evidence="8">PCI domain-containing protein</fullName>
    </recommendedName>
</protein>
<dbReference type="InterPro" id="IPR000717">
    <property type="entry name" value="PCI_dom"/>
</dbReference>
<dbReference type="PROSITE" id="PS50250">
    <property type="entry name" value="PCI"/>
    <property type="match status" value="1"/>
</dbReference>
<dbReference type="Pfam" id="PF21151">
    <property type="entry name" value="CSN1_C"/>
    <property type="match status" value="1"/>
</dbReference>
<reference evidence="9" key="3">
    <citation type="submission" date="2025-09" db="UniProtKB">
        <authorList>
            <consortium name="Ensembl"/>
        </authorList>
    </citation>
    <scope>IDENTIFICATION</scope>
</reference>
<evidence type="ECO:0000256" key="7">
    <source>
        <dbReference type="SAM" id="SignalP"/>
    </source>
</evidence>
<dbReference type="GO" id="GO:0005737">
    <property type="term" value="C:cytoplasm"/>
    <property type="evidence" value="ECO:0007669"/>
    <property type="project" value="UniProtKB-SubCell"/>
</dbReference>
<dbReference type="SUPFAM" id="SSF48452">
    <property type="entry name" value="TPR-like"/>
    <property type="match status" value="1"/>
</dbReference>
<keyword evidence="7" id="KW-0732">Signal</keyword>
<dbReference type="SMART" id="SM00088">
    <property type="entry name" value="PINT"/>
    <property type="match status" value="1"/>
</dbReference>
<dbReference type="InterPro" id="IPR048624">
    <property type="entry name" value="CSN1_C"/>
</dbReference>
<feature type="signal peptide" evidence="7">
    <location>
        <begin position="1"/>
        <end position="18"/>
    </location>
</feature>
<dbReference type="SUPFAM" id="SSF46785">
    <property type="entry name" value="Winged helix' DNA-binding domain"/>
    <property type="match status" value="1"/>
</dbReference>
<dbReference type="InParanoid" id="H2Z8A6"/>
<evidence type="ECO:0000256" key="5">
    <source>
        <dbReference type="ARBA" id="ARBA00022790"/>
    </source>
</evidence>
<dbReference type="GO" id="GO:0008180">
    <property type="term" value="C:COP9 signalosome"/>
    <property type="evidence" value="ECO:0007669"/>
    <property type="project" value="UniProtKB-KW"/>
</dbReference>
<evidence type="ECO:0000256" key="2">
    <source>
        <dbReference type="ARBA" id="ARBA00004496"/>
    </source>
</evidence>
<dbReference type="FunCoup" id="H2Z8A6">
    <property type="interactions" value="593"/>
</dbReference>
<reference evidence="9" key="2">
    <citation type="submission" date="2025-08" db="UniProtKB">
        <authorList>
            <consortium name="Ensembl"/>
        </authorList>
    </citation>
    <scope>IDENTIFICATION</scope>
</reference>
<dbReference type="InterPro" id="IPR045135">
    <property type="entry name" value="Rpn7_N"/>
</dbReference>
<dbReference type="Ensembl" id="ENSCSAVT00000013977.1">
    <property type="protein sequence ID" value="ENSCSAVP00000013818.1"/>
    <property type="gene ID" value="ENSCSAVG00000008102.1"/>
</dbReference>
<organism evidence="9 10">
    <name type="scientific">Ciona savignyi</name>
    <name type="common">Pacific transparent sea squirt</name>
    <dbReference type="NCBI Taxonomy" id="51511"/>
    <lineage>
        <taxon>Eukaryota</taxon>
        <taxon>Metazoa</taxon>
        <taxon>Chordata</taxon>
        <taxon>Tunicata</taxon>
        <taxon>Ascidiacea</taxon>
        <taxon>Phlebobranchia</taxon>
        <taxon>Cionidae</taxon>
        <taxon>Ciona</taxon>
    </lineage>
</organism>
<reference evidence="10" key="1">
    <citation type="submission" date="2003-08" db="EMBL/GenBank/DDBJ databases">
        <authorList>
            <person name="Birren B."/>
            <person name="Nusbaum C."/>
            <person name="Abebe A."/>
            <person name="Abouelleil A."/>
            <person name="Adekoya E."/>
            <person name="Ait-zahra M."/>
            <person name="Allen N."/>
            <person name="Allen T."/>
            <person name="An P."/>
            <person name="Anderson M."/>
            <person name="Anderson S."/>
            <person name="Arachchi H."/>
            <person name="Armbruster J."/>
            <person name="Bachantsang P."/>
            <person name="Baldwin J."/>
            <person name="Barry A."/>
            <person name="Bayul T."/>
            <person name="Blitshsteyn B."/>
            <person name="Bloom T."/>
            <person name="Blye J."/>
            <person name="Boguslavskiy L."/>
            <person name="Borowsky M."/>
            <person name="Boukhgalter B."/>
            <person name="Brunache A."/>
            <person name="Butler J."/>
            <person name="Calixte N."/>
            <person name="Calvo S."/>
            <person name="Camarata J."/>
            <person name="Campo K."/>
            <person name="Chang J."/>
            <person name="Cheshatsang Y."/>
            <person name="Citroen M."/>
            <person name="Collymore A."/>
            <person name="Considine T."/>
            <person name="Cook A."/>
            <person name="Cooke P."/>
            <person name="Corum B."/>
            <person name="Cuomo C."/>
            <person name="David R."/>
            <person name="Dawoe T."/>
            <person name="Degray S."/>
            <person name="Dodge S."/>
            <person name="Dooley K."/>
            <person name="Dorje P."/>
            <person name="Dorjee K."/>
            <person name="Dorris L."/>
            <person name="Duffey N."/>
            <person name="Dupes A."/>
            <person name="Elkins T."/>
            <person name="Engels R."/>
            <person name="Erickson J."/>
            <person name="Farina A."/>
            <person name="Faro S."/>
            <person name="Ferreira P."/>
            <person name="Fischer H."/>
            <person name="Fitzgerald M."/>
            <person name="Foley K."/>
            <person name="Gage D."/>
            <person name="Galagan J."/>
            <person name="Gearin G."/>
            <person name="Gnerre S."/>
            <person name="Gnirke A."/>
            <person name="Goyette A."/>
            <person name="Graham J."/>
            <person name="Grandbois E."/>
            <person name="Gyaltsen K."/>
            <person name="Hafez N."/>
            <person name="Hagopian D."/>
            <person name="Hagos B."/>
            <person name="Hall J."/>
            <person name="Hatcher B."/>
            <person name="Heller A."/>
            <person name="Higgins H."/>
            <person name="Honan T."/>
            <person name="Horn A."/>
            <person name="Houde N."/>
            <person name="Hughes L."/>
            <person name="Hulme W."/>
            <person name="Husby E."/>
            <person name="Iliev I."/>
            <person name="Jaffe D."/>
            <person name="Jones C."/>
            <person name="Kamal M."/>
            <person name="Kamat A."/>
            <person name="Kamvysselis M."/>
            <person name="Karlsson E."/>
            <person name="Kells C."/>
            <person name="Kieu A."/>
            <person name="Kisner P."/>
            <person name="Kodira C."/>
            <person name="Kulbokas E."/>
            <person name="Labutti K."/>
            <person name="Lama D."/>
            <person name="Landers T."/>
            <person name="Leger J."/>
            <person name="Levine S."/>
            <person name="Lewis D."/>
            <person name="Lewis T."/>
            <person name="Lindblad-toh K."/>
            <person name="Liu X."/>
            <person name="Lokyitsang T."/>
            <person name="Lokyitsang Y."/>
            <person name="Lucien O."/>
            <person name="Lui A."/>
            <person name="Ma L.J."/>
            <person name="Mabbitt R."/>
            <person name="Macdonald J."/>
            <person name="Maclean C."/>
            <person name="Major J."/>
            <person name="Manning J."/>
            <person name="Marabella R."/>
            <person name="Maru K."/>
            <person name="Matthews C."/>
            <person name="Mauceli E."/>
            <person name="Mccarthy M."/>
            <person name="Mcdonough S."/>
            <person name="Mcghee T."/>
            <person name="Meldrim J."/>
            <person name="Meneus L."/>
            <person name="Mesirov J."/>
            <person name="Mihalev A."/>
            <person name="Mihova T."/>
            <person name="Mikkelsen T."/>
            <person name="Mlenga V."/>
            <person name="Moru K."/>
            <person name="Mozes J."/>
            <person name="Mulrain L."/>
            <person name="Munson G."/>
            <person name="Naylor J."/>
            <person name="Newes C."/>
            <person name="Nguyen C."/>
            <person name="Nguyen N."/>
            <person name="Nguyen T."/>
            <person name="Nicol R."/>
            <person name="Nielsen C."/>
            <person name="Nizzari M."/>
            <person name="Norbu C."/>
            <person name="Norbu N."/>
            <person name="O'donnell P."/>
            <person name="Okoawo O."/>
            <person name="O'leary S."/>
            <person name="Omotosho B."/>
            <person name="O'neill K."/>
            <person name="Osman S."/>
            <person name="Parker S."/>
            <person name="Perrin D."/>
            <person name="Phunkhang P."/>
            <person name="Piqani B."/>
            <person name="Purcell S."/>
            <person name="Rachupka T."/>
            <person name="Ramasamy U."/>
            <person name="Rameau R."/>
            <person name="Ray V."/>
            <person name="Raymond C."/>
            <person name="Retta R."/>
            <person name="Richardson S."/>
            <person name="Rise C."/>
            <person name="Rodriguez J."/>
            <person name="Rogers J."/>
            <person name="Rogov P."/>
            <person name="Rutman M."/>
            <person name="Schupbach R."/>
            <person name="Seaman C."/>
            <person name="Settipalli S."/>
            <person name="Sharpe T."/>
            <person name="Sheridan J."/>
            <person name="Sherpa N."/>
            <person name="Shi J."/>
            <person name="Smirnov S."/>
            <person name="Smith C."/>
            <person name="Sougnez C."/>
            <person name="Spencer B."/>
            <person name="Stalker J."/>
            <person name="Stange-thomann N."/>
            <person name="Stavropoulos S."/>
            <person name="Stetson K."/>
            <person name="Stone C."/>
            <person name="Stone S."/>
            <person name="Stubbs M."/>
            <person name="Talamas J."/>
            <person name="Tchuinga P."/>
            <person name="Tenzing P."/>
            <person name="Tesfaye S."/>
            <person name="Theodore J."/>
            <person name="Thoulutsang Y."/>
            <person name="Topham K."/>
            <person name="Towey S."/>
            <person name="Tsamla T."/>
            <person name="Tsomo N."/>
            <person name="Vallee D."/>
            <person name="Vassiliev H."/>
            <person name="Venkataraman V."/>
            <person name="Vinson J."/>
            <person name="Vo A."/>
            <person name="Wade C."/>
            <person name="Wang S."/>
            <person name="Wangchuk T."/>
            <person name="Wangdi T."/>
            <person name="Whittaker C."/>
            <person name="Wilkinson J."/>
            <person name="Wu Y."/>
            <person name="Wyman D."/>
            <person name="Yadav S."/>
            <person name="Yang S."/>
            <person name="Yang X."/>
            <person name="Yeager S."/>
            <person name="Yee E."/>
            <person name="Young G."/>
            <person name="Zainoun J."/>
            <person name="Zembeck L."/>
            <person name="Zimmer A."/>
            <person name="Zody M."/>
            <person name="Lander E."/>
        </authorList>
    </citation>
    <scope>NUCLEOTIDE SEQUENCE [LARGE SCALE GENOMIC DNA]</scope>
</reference>
<dbReference type="AlphaFoldDB" id="H2Z8A6"/>
<evidence type="ECO:0000256" key="6">
    <source>
        <dbReference type="ARBA" id="ARBA00023242"/>
    </source>
</evidence>
<dbReference type="PANTHER" id="PTHR14145">
    <property type="entry name" value="26S PROTESOME SUBUNIT 6"/>
    <property type="match status" value="1"/>
</dbReference>
<dbReference type="OMA" id="IYLQNWA"/>
<proteinExistence type="inferred from homology"/>
<keyword evidence="10" id="KW-1185">Reference proteome</keyword>